<reference evidence="2" key="1">
    <citation type="journal article" date="2014" name="Int. J. Syst. Evol. Microbiol.">
        <title>Complete genome sequence of Corynebacterium casei LMG S-19264T (=DSM 44701T), isolated from a smear-ripened cheese.</title>
        <authorList>
            <consortium name="US DOE Joint Genome Institute (JGI-PGF)"/>
            <person name="Walter F."/>
            <person name="Albersmeier A."/>
            <person name="Kalinowski J."/>
            <person name="Ruckert C."/>
        </authorList>
    </citation>
    <scope>NUCLEOTIDE SEQUENCE</scope>
    <source>
        <strain evidence="2">CGMCC 1.12214</strain>
    </source>
</reference>
<dbReference type="EMBL" id="BMES01000001">
    <property type="protein sequence ID" value="GGH12332.1"/>
    <property type="molecule type" value="Genomic_DNA"/>
</dbReference>
<feature type="region of interest" description="Disordered" evidence="1">
    <location>
        <begin position="1"/>
        <end position="22"/>
    </location>
</feature>
<sequence>MEGRGTLSRGAGEGREGADGRWGGVVRAAPWRTAASSVACGDISPLRGREVAHRSAAAAVAGALTPALSPWGERGAVAARSTDWRSSPRPALALGRVGRVSAPPRPQVSD</sequence>
<accession>A0A917I578</accession>
<gene>
    <name evidence="2" type="ORF">GCM10007036_10070</name>
</gene>
<keyword evidence="3" id="KW-1185">Reference proteome</keyword>
<evidence type="ECO:0000313" key="3">
    <source>
        <dbReference type="Proteomes" id="UP000603912"/>
    </source>
</evidence>
<evidence type="ECO:0000313" key="2">
    <source>
        <dbReference type="EMBL" id="GGH12332.1"/>
    </source>
</evidence>
<organism evidence="2 3">
    <name type="scientific">Alsobacter metallidurans</name>
    <dbReference type="NCBI Taxonomy" id="340221"/>
    <lineage>
        <taxon>Bacteria</taxon>
        <taxon>Pseudomonadati</taxon>
        <taxon>Pseudomonadota</taxon>
        <taxon>Alphaproteobacteria</taxon>
        <taxon>Hyphomicrobiales</taxon>
        <taxon>Alsobacteraceae</taxon>
        <taxon>Alsobacter</taxon>
    </lineage>
</organism>
<dbReference type="AlphaFoldDB" id="A0A917I578"/>
<dbReference type="Proteomes" id="UP000603912">
    <property type="component" value="Unassembled WGS sequence"/>
</dbReference>
<reference evidence="2" key="2">
    <citation type="submission" date="2020-09" db="EMBL/GenBank/DDBJ databases">
        <authorList>
            <person name="Sun Q."/>
            <person name="Zhou Y."/>
        </authorList>
    </citation>
    <scope>NUCLEOTIDE SEQUENCE</scope>
    <source>
        <strain evidence="2">CGMCC 1.12214</strain>
    </source>
</reference>
<proteinExistence type="predicted"/>
<protein>
    <submittedName>
        <fullName evidence="2">Uncharacterized protein</fullName>
    </submittedName>
</protein>
<feature type="region of interest" description="Disordered" evidence="1">
    <location>
        <begin position="79"/>
        <end position="110"/>
    </location>
</feature>
<name>A0A917I578_9HYPH</name>
<evidence type="ECO:0000256" key="1">
    <source>
        <dbReference type="SAM" id="MobiDB-lite"/>
    </source>
</evidence>
<comment type="caution">
    <text evidence="2">The sequence shown here is derived from an EMBL/GenBank/DDBJ whole genome shotgun (WGS) entry which is preliminary data.</text>
</comment>